<evidence type="ECO:0000313" key="2">
    <source>
        <dbReference type="Proteomes" id="UP000186218"/>
    </source>
</evidence>
<dbReference type="Proteomes" id="UP000186218">
    <property type="component" value="Unassembled WGS sequence"/>
</dbReference>
<sequence length="146" mass="16055">MLVSGCGAEYVDPPPETPVRLQTPACTGNTPPPPMRVPADFTPVEALVCGEKLVGSPRQRPGPYLYTRYRGDFADALTGFARRDRKRNPNCQASVIALPELWLIDQTGGGFIPRYPMDECGTDNIKALNEILALTVVERERRPFPG</sequence>
<organism evidence="1 2">
    <name type="scientific">Williamsia sterculiae</name>
    <dbReference type="NCBI Taxonomy" id="1344003"/>
    <lineage>
        <taxon>Bacteria</taxon>
        <taxon>Bacillati</taxon>
        <taxon>Actinomycetota</taxon>
        <taxon>Actinomycetes</taxon>
        <taxon>Mycobacteriales</taxon>
        <taxon>Nocardiaceae</taxon>
        <taxon>Williamsia</taxon>
    </lineage>
</organism>
<keyword evidence="2" id="KW-1185">Reference proteome</keyword>
<name>A0A1N7G6C6_9NOCA</name>
<dbReference type="EMBL" id="FTNT01000007">
    <property type="protein sequence ID" value="SIS08115.1"/>
    <property type="molecule type" value="Genomic_DNA"/>
</dbReference>
<dbReference type="STRING" id="1344003.SAMN05445060_2540"/>
<reference evidence="1 2" key="1">
    <citation type="submission" date="2017-01" db="EMBL/GenBank/DDBJ databases">
        <authorList>
            <person name="Mah S.A."/>
            <person name="Swanson W.J."/>
            <person name="Moy G.W."/>
            <person name="Vacquier V.D."/>
        </authorList>
    </citation>
    <scope>NUCLEOTIDE SEQUENCE [LARGE SCALE GENOMIC DNA]</scope>
    <source>
        <strain evidence="1 2">CPCC 203464</strain>
    </source>
</reference>
<evidence type="ECO:0000313" key="1">
    <source>
        <dbReference type="EMBL" id="SIS08115.1"/>
    </source>
</evidence>
<protein>
    <submittedName>
        <fullName evidence="1">Uncharacterized protein</fullName>
    </submittedName>
</protein>
<accession>A0A1N7G6C6</accession>
<gene>
    <name evidence="1" type="ORF">SAMN05445060_2540</name>
</gene>
<dbReference type="AlphaFoldDB" id="A0A1N7G6C6"/>
<proteinExistence type="predicted"/>